<dbReference type="Gene3D" id="3.10.20.300">
    <property type="entry name" value="mk0293 like domain"/>
    <property type="match status" value="1"/>
</dbReference>
<evidence type="ECO:0000256" key="2">
    <source>
        <dbReference type="HAMAP-Rule" id="MF_01074"/>
    </source>
</evidence>
<dbReference type="OrthoDB" id="9765625at2"/>
<keyword evidence="4" id="KW-1185">Reference proteome</keyword>
<evidence type="ECO:0000256" key="1">
    <source>
        <dbReference type="ARBA" id="ARBA00022596"/>
    </source>
</evidence>
<organism evidence="3 4">
    <name type="scientific">Geodermatophilus poikilotrophus</name>
    <dbReference type="NCBI Taxonomy" id="1333667"/>
    <lineage>
        <taxon>Bacteria</taxon>
        <taxon>Bacillati</taxon>
        <taxon>Actinomycetota</taxon>
        <taxon>Actinomycetes</taxon>
        <taxon>Geodermatophilales</taxon>
        <taxon>Geodermatophilaceae</taxon>
        <taxon>Geodermatophilus</taxon>
    </lineage>
</organism>
<dbReference type="GO" id="GO:0016151">
    <property type="term" value="F:nickel cation binding"/>
    <property type="evidence" value="ECO:0007669"/>
    <property type="project" value="UniProtKB-UniRule"/>
</dbReference>
<dbReference type="InterPro" id="IPR002822">
    <property type="entry name" value="Ni_insertion"/>
</dbReference>
<dbReference type="NCBIfam" id="TIGR00299">
    <property type="entry name" value="nickel pincer cofactor biosynthesis protein LarC"/>
    <property type="match status" value="1"/>
</dbReference>
<dbReference type="EC" id="4.99.1.12" evidence="2"/>
<accession>A0A1I0E1I1</accession>
<dbReference type="Proteomes" id="UP000198507">
    <property type="component" value="Unassembled WGS sequence"/>
</dbReference>
<dbReference type="EMBL" id="FOIE01000004">
    <property type="protein sequence ID" value="SET38927.1"/>
    <property type="molecule type" value="Genomic_DNA"/>
</dbReference>
<keyword evidence="2" id="KW-0456">Lyase</keyword>
<protein>
    <recommendedName>
        <fullName evidence="2">Pyridinium-3,5-bisthiocarboxylic acid mononucleotide nickel insertion protein</fullName>
        <shortName evidence="2">P2TMN nickel insertion protein</shortName>
        <ecNumber evidence="2">4.99.1.12</ecNumber>
    </recommendedName>
    <alternativeName>
        <fullName evidence="2">Nickel-pincer cofactor biosynthesis protein LarC</fullName>
    </alternativeName>
</protein>
<dbReference type="Pfam" id="PF01969">
    <property type="entry name" value="Ni_insertion"/>
    <property type="match status" value="1"/>
</dbReference>
<evidence type="ECO:0000313" key="4">
    <source>
        <dbReference type="Proteomes" id="UP000198507"/>
    </source>
</evidence>
<proteinExistence type="inferred from homology"/>
<comment type="similarity">
    <text evidence="2">Belongs to the LarC family.</text>
</comment>
<comment type="function">
    <text evidence="2">Involved in the biosynthesis of a nickel-pincer cofactor ((SCS)Ni(II) pincer complex). Binds Ni(2+), and functions in nickel delivery to pyridinium-3,5-bisthiocarboxylic acid mononucleotide (P2TMN), to form the mature cofactor. Is thus probably required for the activation of nickel-pincer cofactor-dependent enzymes.</text>
</comment>
<dbReference type="HAMAP" id="MF_01074">
    <property type="entry name" value="LarC"/>
    <property type="match status" value="1"/>
</dbReference>
<name>A0A1I0E1I1_9ACTN</name>
<dbReference type="PANTHER" id="PTHR36566:SF1">
    <property type="entry name" value="PYRIDINIUM-3,5-BISTHIOCARBOXYLIC ACID MONONUCLEOTIDE NICKEL INSERTION PROTEIN"/>
    <property type="match status" value="1"/>
</dbReference>
<dbReference type="PANTHER" id="PTHR36566">
    <property type="entry name" value="NICKEL INSERTION PROTEIN-RELATED"/>
    <property type="match status" value="1"/>
</dbReference>
<evidence type="ECO:0000313" key="3">
    <source>
        <dbReference type="EMBL" id="SET38927.1"/>
    </source>
</evidence>
<dbReference type="Gene3D" id="3.30.70.1380">
    <property type="entry name" value="Transcriptional regulatory protein pf0864 domain like"/>
    <property type="match status" value="1"/>
</dbReference>
<dbReference type="RefSeq" id="WP_091443873.1">
    <property type="nucleotide sequence ID" value="NZ_FOIE01000004.1"/>
</dbReference>
<reference evidence="4" key="1">
    <citation type="submission" date="2016-10" db="EMBL/GenBank/DDBJ databases">
        <authorList>
            <person name="Varghese N."/>
            <person name="Submissions S."/>
        </authorList>
    </citation>
    <scope>NUCLEOTIDE SEQUENCE [LARGE SCALE GENOMIC DNA]</scope>
    <source>
        <strain evidence="4">DSM 44209</strain>
    </source>
</reference>
<gene>
    <name evidence="2" type="primary">larC</name>
    <name evidence="3" type="ORF">SAMN04488546_2292</name>
</gene>
<dbReference type="GO" id="GO:0051604">
    <property type="term" value="P:protein maturation"/>
    <property type="evidence" value="ECO:0007669"/>
    <property type="project" value="UniProtKB-UniRule"/>
</dbReference>
<comment type="catalytic activity">
    <reaction evidence="2">
        <text>Ni(II)-pyridinium-3,5-bisthiocarboxylate mononucleotide = pyridinium-3,5-bisthiocarboxylate mononucleotide + Ni(2+)</text>
        <dbReference type="Rhea" id="RHEA:54784"/>
        <dbReference type="ChEBI" id="CHEBI:49786"/>
        <dbReference type="ChEBI" id="CHEBI:137372"/>
        <dbReference type="ChEBI" id="CHEBI:137373"/>
        <dbReference type="EC" id="4.99.1.12"/>
    </reaction>
</comment>
<keyword evidence="1 2" id="KW-0533">Nickel</keyword>
<dbReference type="AlphaFoldDB" id="A0A1I0E1I1"/>
<sequence length="405" mass="41510">MTPVGWLDLGNGVAGDMLLGAVVDAGVPLTDIAAALEPLQLPITLRAEDVRRGGLRAVRVVVEAPEEGQPARRWSDVRRLLARLPEPLRSSAVEVFGALARAEAAVHGVAEEDVHFHEVGALDAVADVVGVCAGMAALHLDRVVASPIALGGGTARTAHGTIPVPGPAVLALLEAAAAPGRGGPDEVELATPTGVALATTLADGFGPLPALRPTATGTGAGTRDPAGRPNVVRLVVGEADDAFPGGLDTTTAVVLEANVDDLDPRAWPLVLTALLDAGALDAWLTPVLMKKGRPAHVVAALAGPAEVARVRDVLLRETTTLGVRETSVVRHAVRRTFGTVDVDGHPVAVKLGWAGDGSVLNAMPEWEDVARAAAELGRPVKQVLAQAVGLAEALAADARRPPARE</sequence>
<dbReference type="GO" id="GO:0016829">
    <property type="term" value="F:lyase activity"/>
    <property type="evidence" value="ECO:0007669"/>
    <property type="project" value="UniProtKB-UniRule"/>
</dbReference>